<evidence type="ECO:0000313" key="3">
    <source>
        <dbReference type="Proteomes" id="UP000266861"/>
    </source>
</evidence>
<dbReference type="AlphaFoldDB" id="A0A397GPL5"/>
<comment type="caution">
    <text evidence="2">The sequence shown here is derived from an EMBL/GenBank/DDBJ whole genome shotgun (WGS) entry which is preliminary data.</text>
</comment>
<evidence type="ECO:0000256" key="1">
    <source>
        <dbReference type="SAM" id="MobiDB-lite"/>
    </source>
</evidence>
<proteinExistence type="predicted"/>
<feature type="region of interest" description="Disordered" evidence="1">
    <location>
        <begin position="1"/>
        <end position="32"/>
    </location>
</feature>
<protein>
    <submittedName>
        <fullName evidence="2">Uncharacterized protein</fullName>
    </submittedName>
</protein>
<gene>
    <name evidence="2" type="ORF">Glove_478g13</name>
</gene>
<accession>A0A397GPL5</accession>
<sequence>MSEQKNNQNFKSFDSNEEDFDDTTHNSEDDGPLFKYNEELFELLMNANNNEDSGSDFSYFECNDEFDNENQLKINDKSEIMQDEPKIIPSETNTTLQKQTPCVIVDYLEGKIQTCGSTKNLRKLRNLIGSWEIDRDMVNNNNEDYLQLGVCESHFLYDQNQLHNNKDKQKKSPEASTIQRHCCIICKHYFTIYSRGKGCTNHSWVFNKCNLIVPCNECYQKNGEHVHIRHGRGRKPSNCLQNGLHEKDTSYGLEVIAEWLLHISKTTDENMKNSILTSIVDAIKNNIPFTFSENNNPSNINKEKKIKLSLFMVKMLFIDTIKQKKKKIQEEIENPENLGKLFGSKLWFSYNEIKDKKNYLEFPNTINEYYEGFPKFLILFLTGFITEIEEKKLLICNRQRRHHKEFPKTISSLKIIKIVTFLASIFINITFHSFNLWLLSVLASLGRKPRLISSLHNFLNTCYVIGHTERHERNKEKDQMSNIIPFERLKKDKNIWNLAIIDNIDFKTKSFSFGNIYDVTRETSHATLRIILKSNLSSNFESPELIEINEETCLFEMNLGTTKVLDTFQKIFEKILDFKIKENNLTYNQEFDAEQIKKIITSELEPGCYGSPPNLIILEPGNNPNSDDAILDTAMMYKLDLELGDNDFLDIVADQAIHFRLIRCQEQWPKLRPLLGVRFLDKLEANIDYRSISRVLDLLWVAIGTAINIYIKKKEISLESIMDNENQNIILKIWYLYFKWAGIWKAHKIGIRIGNHDLQRNCLASAAPLFASAGKNNYTTAIAHYLSTLAKYPKLDRTLHEIGAFKLPSDNNLTQDTPICFAFDEALETYGVHFIKQNITGNIINEETLKRNIKAAQCERERIDLLLSEYLEDTSISHSPRAINSRKEALWKLVNNLVMIFDMENPLEHPIFQEKVSPELNKEGLEKLIAYYPNSLDRIYKIYLQEVLKIEKRNPTGRRAIGVKRTKIQEYKEKKKAKNQKVTQINSSHLNSTEIKNLTEIQIQNSPLKK</sequence>
<dbReference type="EMBL" id="PQFF01000417">
    <property type="protein sequence ID" value="RHZ51446.1"/>
    <property type="molecule type" value="Genomic_DNA"/>
</dbReference>
<evidence type="ECO:0000313" key="2">
    <source>
        <dbReference type="EMBL" id="RHZ51446.1"/>
    </source>
</evidence>
<keyword evidence="3" id="KW-1185">Reference proteome</keyword>
<dbReference type="Proteomes" id="UP000266861">
    <property type="component" value="Unassembled WGS sequence"/>
</dbReference>
<feature type="compositionally biased region" description="Polar residues" evidence="1">
    <location>
        <begin position="1"/>
        <end position="13"/>
    </location>
</feature>
<reference evidence="2 3" key="1">
    <citation type="submission" date="2018-08" db="EMBL/GenBank/DDBJ databases">
        <title>Genome and evolution of the arbuscular mycorrhizal fungus Diversispora epigaea (formerly Glomus versiforme) and its bacterial endosymbionts.</title>
        <authorList>
            <person name="Sun X."/>
            <person name="Fei Z."/>
            <person name="Harrison M."/>
        </authorList>
    </citation>
    <scope>NUCLEOTIDE SEQUENCE [LARGE SCALE GENOMIC DNA]</scope>
    <source>
        <strain evidence="2 3">IT104</strain>
    </source>
</reference>
<dbReference type="OrthoDB" id="2494881at2759"/>
<organism evidence="2 3">
    <name type="scientific">Diversispora epigaea</name>
    <dbReference type="NCBI Taxonomy" id="1348612"/>
    <lineage>
        <taxon>Eukaryota</taxon>
        <taxon>Fungi</taxon>
        <taxon>Fungi incertae sedis</taxon>
        <taxon>Mucoromycota</taxon>
        <taxon>Glomeromycotina</taxon>
        <taxon>Glomeromycetes</taxon>
        <taxon>Diversisporales</taxon>
        <taxon>Diversisporaceae</taxon>
        <taxon>Diversispora</taxon>
    </lineage>
</organism>
<name>A0A397GPL5_9GLOM</name>